<dbReference type="EMBL" id="JAWDGP010000322">
    <property type="protein sequence ID" value="KAK3801421.1"/>
    <property type="molecule type" value="Genomic_DNA"/>
</dbReference>
<protein>
    <submittedName>
        <fullName evidence="1">Uncharacterized protein</fullName>
    </submittedName>
</protein>
<sequence>MEDSDEFLRTDQHQLSQAWGLNRCHRLLMFCSGMSDSIYGVLLIDLEECSHLTHTVHYLKPLSPSKKVTPCLAIDQHDHRDDPSYTTSQTYRAGTEMLSGVERFSCTHVPLIMELSSDAFKDFIFNDLSPKTETLLDKSFNSLEY</sequence>
<accession>A0AAE1EBI7</accession>
<keyword evidence="2" id="KW-1185">Reference proteome</keyword>
<dbReference type="Proteomes" id="UP001283361">
    <property type="component" value="Unassembled WGS sequence"/>
</dbReference>
<evidence type="ECO:0000313" key="1">
    <source>
        <dbReference type="EMBL" id="KAK3801421.1"/>
    </source>
</evidence>
<proteinExistence type="predicted"/>
<dbReference type="AlphaFoldDB" id="A0AAE1EBI7"/>
<reference evidence="1" key="1">
    <citation type="journal article" date="2023" name="G3 (Bethesda)">
        <title>A reference genome for the long-term kleptoplast-retaining sea slug Elysia crispata morphotype clarki.</title>
        <authorList>
            <person name="Eastman K.E."/>
            <person name="Pendleton A.L."/>
            <person name="Shaikh M.A."/>
            <person name="Suttiyut T."/>
            <person name="Ogas R."/>
            <person name="Tomko P."/>
            <person name="Gavelis G."/>
            <person name="Widhalm J.R."/>
            <person name="Wisecaver J.H."/>
        </authorList>
    </citation>
    <scope>NUCLEOTIDE SEQUENCE</scope>
    <source>
        <strain evidence="1">ECLA1</strain>
    </source>
</reference>
<gene>
    <name evidence="1" type="ORF">RRG08_038558</name>
</gene>
<name>A0AAE1EBI7_9GAST</name>
<comment type="caution">
    <text evidence="1">The sequence shown here is derived from an EMBL/GenBank/DDBJ whole genome shotgun (WGS) entry which is preliminary data.</text>
</comment>
<organism evidence="1 2">
    <name type="scientific">Elysia crispata</name>
    <name type="common">lettuce slug</name>
    <dbReference type="NCBI Taxonomy" id="231223"/>
    <lineage>
        <taxon>Eukaryota</taxon>
        <taxon>Metazoa</taxon>
        <taxon>Spiralia</taxon>
        <taxon>Lophotrochozoa</taxon>
        <taxon>Mollusca</taxon>
        <taxon>Gastropoda</taxon>
        <taxon>Heterobranchia</taxon>
        <taxon>Euthyneura</taxon>
        <taxon>Panpulmonata</taxon>
        <taxon>Sacoglossa</taxon>
        <taxon>Placobranchoidea</taxon>
        <taxon>Plakobranchidae</taxon>
        <taxon>Elysia</taxon>
    </lineage>
</organism>
<evidence type="ECO:0000313" key="2">
    <source>
        <dbReference type="Proteomes" id="UP001283361"/>
    </source>
</evidence>